<feature type="coiled-coil region" evidence="1">
    <location>
        <begin position="517"/>
        <end position="544"/>
    </location>
</feature>
<organism evidence="4 5">
    <name type="scientific">Streptococcus oralis</name>
    <dbReference type="NCBI Taxonomy" id="1303"/>
    <lineage>
        <taxon>Bacteria</taxon>
        <taxon>Bacillati</taxon>
        <taxon>Bacillota</taxon>
        <taxon>Bacilli</taxon>
        <taxon>Lactobacillales</taxon>
        <taxon>Streptococcaceae</taxon>
        <taxon>Streptococcus</taxon>
    </lineage>
</organism>
<keyword evidence="2" id="KW-1133">Transmembrane helix</keyword>
<keyword evidence="2" id="KW-0472">Membrane</keyword>
<dbReference type="Pfam" id="PF20693">
    <property type="entry name" value="YobI-ATPase"/>
    <property type="match status" value="1"/>
</dbReference>
<dbReference type="Proteomes" id="UP000289485">
    <property type="component" value="Unassembled WGS sequence"/>
</dbReference>
<feature type="coiled-coil region" evidence="1">
    <location>
        <begin position="396"/>
        <end position="437"/>
    </location>
</feature>
<evidence type="ECO:0000313" key="4">
    <source>
        <dbReference type="EMBL" id="RXX23535.1"/>
    </source>
</evidence>
<comment type="caution">
    <text evidence="4">The sequence shown here is derived from an EMBL/GenBank/DDBJ whole genome shotgun (WGS) entry which is preliminary data.</text>
</comment>
<feature type="transmembrane region" description="Helical" evidence="2">
    <location>
        <begin position="165"/>
        <end position="186"/>
    </location>
</feature>
<feature type="domain" description="YobI-like P-loop NTPase" evidence="3">
    <location>
        <begin position="24"/>
        <end position="396"/>
    </location>
</feature>
<dbReference type="RefSeq" id="WP_129325787.1">
    <property type="nucleotide sequence ID" value="NZ_QEWJ01000001.1"/>
</dbReference>
<name>A0A4Q2FTD6_STROR</name>
<dbReference type="InterPro" id="IPR048428">
    <property type="entry name" value="YobI-NTPase"/>
</dbReference>
<evidence type="ECO:0000256" key="1">
    <source>
        <dbReference type="SAM" id="Coils"/>
    </source>
</evidence>
<evidence type="ECO:0000313" key="5">
    <source>
        <dbReference type="Proteomes" id="UP000289485"/>
    </source>
</evidence>
<keyword evidence="2" id="KW-0812">Transmembrane</keyword>
<proteinExistence type="predicted"/>
<reference evidence="4 5" key="1">
    <citation type="submission" date="2018-05" db="EMBL/GenBank/DDBJ databases">
        <title>Streptococcus from otitis media.</title>
        <authorList>
            <person name="Wayes A.M."/>
            <person name="Jakubovics N.S."/>
        </authorList>
    </citation>
    <scope>NUCLEOTIDE SEQUENCE [LARGE SCALE GENOMIC DNA]</scope>
    <source>
        <strain evidence="4 5">NU43</strain>
    </source>
</reference>
<evidence type="ECO:0000256" key="2">
    <source>
        <dbReference type="SAM" id="Phobius"/>
    </source>
</evidence>
<feature type="transmembrane region" description="Helical" evidence="2">
    <location>
        <begin position="128"/>
        <end position="145"/>
    </location>
</feature>
<sequence length="1320" mass="157602">MEREYKFRALTSNKDVEIKPVTERALEFAIDKNSEVTNVAITGNYGAGKSSVVESFERKCTDKKFIHISLGQYDEMKSSEKNGLDKREINTIEGKIINQLLHQINPNKIRKSIFKTLDAESQINPLNITLYLSLTILLSLYLFNISSWSELVYNFCWLSWTTKPIISLLVLIILFVLIVYGIYFLLKLQKDFGFIKKLSLKAEKIETDIEIFSNESSRVSYFDRYLDDVLYLFKQSGADVIVFEDIERFNDSRIFEKLKELNIVINRNRKANHKRKLVFFYLVKDDLFESQERTKFFDFIIPIVPVVTASNSHDILKKLLTEMWEYDSLDKTFLFNISLYLDDMRLINNICNEYLTYKDTLNTLKLDYEKLFAMVVYKNIFPKDFSLLQRNQGYLYELLNSKEISLKNLREELNNKKNALERKIENAEEEHLNDEVELYGTILKIPSGRKIIKVNGKFEKDFSTRYDYIKELIAGDSEIYSFDSYHDAEYNQYKRNEDIDSLFPSRNTPEFQERLKNTKNKKIIEKLKEEIKKINDELGKLDSYRLSDVYQYATDIDDFKSDFTKEIRKNPQFSIISFLIRNAYIDESYQDYLNHFYENTITVEEKEYLRNVISGRQNKYNISLKNFDEIFNYLELKNYKSSNVLNYDLFRFLLYSNEHNEKLKLIFYQDNILEFLLDFYNELFRLNVENKSFFSERDIRVFLRKWLHHNSDLFNEYINQEHGDFIYVDKRKLILSLMNLVDLSDCTKETKEQISKYLEMTQEVFLNIFHNNYCDFEKFNFNLSAIDFKIKEFDFESSGYEENVLNYIYKNGLYDICKSNVLFFMERYSDMGTELSDVKHKNYEIMTSQNGLKPLLDYCQSSDEEFLKYILMYVTLSEGEMRDKPEYIEQLLNNNVVFNHQLSQEKLGSDESDESDNDEKIKNVTLVEKIIASVPEFYITYTQDKFNDLSSENREILVQNLVNAQKAEVNTEIVLEYFSQYKKDGNFLVDFINQKPNFEFDKEIYLRFDKEIQEKFVYFVLEESNMNKNIRIRLVKEIGYPYYETFNEIDEDDNQMDHLIKYKLIDFNEDNLEFIRQKYPKHLASFIRMNKFDYLNTAKDIRDEEQIRELLENLYLSEKYRAEILVFLLDNKFDEYDFYNLINQNSYDSLDVTLQNKIQKIVKKYIRQFIALDENEISVPLYESILNSNDVLLEHKKELFEKLISNSGSQIEVDKLTLLGDYLDLLELPDIMQILKEQIDYDIYTEWEVALDKLNQNEDNSGNGNQEAKVSYSKFNEKLLDYLKKKKLISNKSKHENSVLKLYGLRKKQIEYSDEAEEKQ</sequence>
<accession>A0A4Q2FTD6</accession>
<dbReference type="EMBL" id="QEWJ01000001">
    <property type="protein sequence ID" value="RXX23535.1"/>
    <property type="molecule type" value="Genomic_DNA"/>
</dbReference>
<gene>
    <name evidence="4" type="ORF">DF216_01970</name>
</gene>
<evidence type="ECO:0000259" key="3">
    <source>
        <dbReference type="Pfam" id="PF20693"/>
    </source>
</evidence>
<dbReference type="SUPFAM" id="SSF52540">
    <property type="entry name" value="P-loop containing nucleoside triphosphate hydrolases"/>
    <property type="match status" value="1"/>
</dbReference>
<dbReference type="InterPro" id="IPR027417">
    <property type="entry name" value="P-loop_NTPase"/>
</dbReference>
<keyword evidence="1" id="KW-0175">Coiled coil</keyword>
<protein>
    <recommendedName>
        <fullName evidence="3">YobI-like P-loop NTPase domain-containing protein</fullName>
    </recommendedName>
</protein>